<dbReference type="Pfam" id="PF00172">
    <property type="entry name" value="Zn_clus"/>
    <property type="match status" value="1"/>
</dbReference>
<evidence type="ECO:0000256" key="2">
    <source>
        <dbReference type="ARBA" id="ARBA00023242"/>
    </source>
</evidence>
<dbReference type="PANTHER" id="PTHR46910">
    <property type="entry name" value="TRANSCRIPTION FACTOR PDR1"/>
    <property type="match status" value="1"/>
</dbReference>
<proteinExistence type="predicted"/>
<feature type="region of interest" description="Disordered" evidence="3">
    <location>
        <begin position="75"/>
        <end position="94"/>
    </location>
</feature>
<evidence type="ECO:0000256" key="3">
    <source>
        <dbReference type="SAM" id="MobiDB-lite"/>
    </source>
</evidence>
<feature type="region of interest" description="Disordered" evidence="3">
    <location>
        <begin position="178"/>
        <end position="277"/>
    </location>
</feature>
<dbReference type="InterPro" id="IPR036864">
    <property type="entry name" value="Zn2-C6_fun-type_DNA-bd_sf"/>
</dbReference>
<dbReference type="InterPro" id="IPR007219">
    <property type="entry name" value="XnlR_reg_dom"/>
</dbReference>
<dbReference type="EMBL" id="JBBJBU010000017">
    <property type="protein sequence ID" value="KAK7202494.1"/>
    <property type="molecule type" value="Genomic_DNA"/>
</dbReference>
<dbReference type="Pfam" id="PF04082">
    <property type="entry name" value="Fungal_trans"/>
    <property type="match status" value="1"/>
</dbReference>
<keyword evidence="6" id="KW-1185">Reference proteome</keyword>
<feature type="compositionally biased region" description="Low complexity" evidence="3">
    <location>
        <begin position="225"/>
        <end position="239"/>
    </location>
</feature>
<keyword evidence="1" id="KW-0479">Metal-binding</keyword>
<name>A0ABR1EY08_9ASCO</name>
<evidence type="ECO:0000313" key="5">
    <source>
        <dbReference type="EMBL" id="KAK7202494.1"/>
    </source>
</evidence>
<dbReference type="CDD" id="cd00067">
    <property type="entry name" value="GAL4"/>
    <property type="match status" value="1"/>
</dbReference>
<dbReference type="Gene3D" id="4.10.240.10">
    <property type="entry name" value="Zn(2)-C6 fungal-type DNA-binding domain"/>
    <property type="match status" value="1"/>
</dbReference>
<protein>
    <submittedName>
        <fullName evidence="5">Fungal-specific transcription factor domain-containing protein</fullName>
    </submittedName>
</protein>
<feature type="compositionally biased region" description="Pro residues" evidence="3">
    <location>
        <begin position="263"/>
        <end position="277"/>
    </location>
</feature>
<comment type="caution">
    <text evidence="5">The sequence shown here is derived from an EMBL/GenBank/DDBJ whole genome shotgun (WGS) entry which is preliminary data.</text>
</comment>
<evidence type="ECO:0000313" key="6">
    <source>
        <dbReference type="Proteomes" id="UP001498771"/>
    </source>
</evidence>
<accession>A0ABR1EY08</accession>
<dbReference type="InterPro" id="IPR050987">
    <property type="entry name" value="AtrR-like"/>
</dbReference>
<dbReference type="GeneID" id="90039331"/>
<evidence type="ECO:0000256" key="1">
    <source>
        <dbReference type="ARBA" id="ARBA00022723"/>
    </source>
</evidence>
<dbReference type="SUPFAM" id="SSF57701">
    <property type="entry name" value="Zn2/Cys6 DNA-binding domain"/>
    <property type="match status" value="1"/>
</dbReference>
<dbReference type="PROSITE" id="PS50048">
    <property type="entry name" value="ZN2_CY6_FUNGAL_2"/>
    <property type="match status" value="1"/>
</dbReference>
<dbReference type="SMART" id="SM00906">
    <property type="entry name" value="Fungal_trans"/>
    <property type="match status" value="1"/>
</dbReference>
<dbReference type="RefSeq" id="XP_064765527.1">
    <property type="nucleotide sequence ID" value="XM_064913819.1"/>
</dbReference>
<organism evidence="5 6">
    <name type="scientific">Myxozyma melibiosi</name>
    <dbReference type="NCBI Taxonomy" id="54550"/>
    <lineage>
        <taxon>Eukaryota</taxon>
        <taxon>Fungi</taxon>
        <taxon>Dikarya</taxon>
        <taxon>Ascomycota</taxon>
        <taxon>Saccharomycotina</taxon>
        <taxon>Lipomycetes</taxon>
        <taxon>Lipomycetales</taxon>
        <taxon>Lipomycetaceae</taxon>
        <taxon>Myxozyma</taxon>
    </lineage>
</organism>
<gene>
    <name evidence="5" type="ORF">BZA70DRAFT_285924</name>
</gene>
<dbReference type="SMART" id="SM00066">
    <property type="entry name" value="GAL4"/>
    <property type="match status" value="1"/>
</dbReference>
<evidence type="ECO:0000259" key="4">
    <source>
        <dbReference type="PROSITE" id="PS50048"/>
    </source>
</evidence>
<sequence length="1065" mass="113317">MAARNDIFVYEPAAVDTQKPALSVAPAASSSATPTTVAKRTARACVRCRRQKLKCDSYRPCALCVRANVACISRPESESKKSSTSSPPSAYSLVSNVTSSSATSHLSSSNSTTNSSSSASSANTLPSMASLTESMRTGLPPPPPSYAFRRSFSVADPLPEDIPPASKLQRLSFEDSRIYPSSAHRPRSLSFPNSTRTDFGDDQASSRLPPLSTNNSVAAGPLSVTAPSSTSTSTSAATPFAHVRSESADDSGSPQLYHLPPQHAHPPPLPPPNLPAVPPSAHSLIGARSGSLVEKSGTPSNSVISDIFEPSPMPWLHSRPSTIALLSQLPPRPLVEYAIAVYFNSFHWFVFVVHQGPFMEQYRSLIHTYETDPANLPNSDADFSTVLLIMTIVSLGASNALMHPVRRKHATAIYQSCLPGGLALAHASHPKLNIDLVISQLVSVVRIHLFDILSCGTIASVQSCVLLSYFYLHHGNPSLAWTIAGSAIKSAQSLGLHRESTSASSSSEFSDSKSATCMLRRRVFWALYNLDRLTTISYGMPAALIDNDCDVGIPSDSFAFGSSTNFKSSSVNACASLTVSSSSSSSSSTSSASSTTSSSSSSSSAPSTNGHLFNTIPFVSIGDDIRAIGDSGTTLLTYQSRKAQFYIIVGEIISQFYQRKTVTFQHHTAKFESTPRESPAAENSVSAKIEYLVSTAQRLEAKLKAWYDELPSVLKLEDGGAYGDGGVGLAEIEDVDDDERAISGDEDPAIAQEKRRQMKNDLFAVEALQLQLAYDNAMILVHRPLLGFSACKKKNSAAASDGEDPFSQSADTCWRSALRSSKIAQHPIFSKSQQTHAIAFVGMHLFTAGVLLSIFGSSEPLSQRALESKLGLSRIIQMRKALKKRVMVSESGLRVLENLARVVIQKEMEKILSGDITPSVSLDQAASKGGSDDDRTAAATLTSLSYQLAHTGDISPKSASVSLSQSLSDAAASAAAAAAAAAVAENSSLKNGKASQKQLENGDTPLAVIAGGISVVENRVFTATLANLQSVIFEDDKVGEWCAASSEHPQQAWIWSLAAPLGFYL</sequence>
<reference evidence="5 6" key="1">
    <citation type="submission" date="2024-03" db="EMBL/GenBank/DDBJ databases">
        <title>Genome-scale model development and genomic sequencing of the oleaginous clade Lipomyces.</title>
        <authorList>
            <consortium name="Lawrence Berkeley National Laboratory"/>
            <person name="Czajka J.J."/>
            <person name="Han Y."/>
            <person name="Kim J."/>
            <person name="Mondo S.J."/>
            <person name="Hofstad B.A."/>
            <person name="Robles A."/>
            <person name="Haridas S."/>
            <person name="Riley R."/>
            <person name="LaButti K."/>
            <person name="Pangilinan J."/>
            <person name="Andreopoulos W."/>
            <person name="Lipzen A."/>
            <person name="Yan J."/>
            <person name="Wang M."/>
            <person name="Ng V."/>
            <person name="Grigoriev I.V."/>
            <person name="Spatafora J.W."/>
            <person name="Magnuson J.K."/>
            <person name="Baker S.E."/>
            <person name="Pomraning K.R."/>
        </authorList>
    </citation>
    <scope>NUCLEOTIDE SEQUENCE [LARGE SCALE GENOMIC DNA]</scope>
    <source>
        <strain evidence="5 6">Phaff 52-87</strain>
    </source>
</reference>
<feature type="compositionally biased region" description="Low complexity" evidence="3">
    <location>
        <begin position="82"/>
        <end position="94"/>
    </location>
</feature>
<dbReference type="PROSITE" id="PS00463">
    <property type="entry name" value="ZN2_CY6_FUNGAL_1"/>
    <property type="match status" value="1"/>
</dbReference>
<dbReference type="InterPro" id="IPR001138">
    <property type="entry name" value="Zn2Cys6_DnaBD"/>
</dbReference>
<keyword evidence="2" id="KW-0539">Nucleus</keyword>
<dbReference type="Proteomes" id="UP001498771">
    <property type="component" value="Unassembled WGS sequence"/>
</dbReference>
<feature type="compositionally biased region" description="Polar residues" evidence="3">
    <location>
        <begin position="190"/>
        <end position="217"/>
    </location>
</feature>
<feature type="region of interest" description="Disordered" evidence="3">
    <location>
        <begin position="580"/>
        <end position="608"/>
    </location>
</feature>
<dbReference type="CDD" id="cd12148">
    <property type="entry name" value="fungal_TF_MHR"/>
    <property type="match status" value="1"/>
</dbReference>
<dbReference type="PANTHER" id="PTHR46910:SF17">
    <property type="entry name" value="SCFA-RELATED"/>
    <property type="match status" value="1"/>
</dbReference>
<feature type="compositionally biased region" description="Low complexity" evidence="3">
    <location>
        <begin position="102"/>
        <end position="123"/>
    </location>
</feature>
<feature type="domain" description="Zn(2)-C6 fungal-type" evidence="4">
    <location>
        <begin position="44"/>
        <end position="73"/>
    </location>
</feature>
<feature type="region of interest" description="Disordered" evidence="3">
    <location>
        <begin position="102"/>
        <end position="124"/>
    </location>
</feature>